<dbReference type="AlphaFoldDB" id="A0A2P8DKJ3"/>
<protein>
    <submittedName>
        <fullName evidence="1">Trypsin-like peptidase</fullName>
    </submittedName>
</protein>
<dbReference type="EMBL" id="PYGA01000007">
    <property type="protein sequence ID" value="PSK97719.1"/>
    <property type="molecule type" value="Genomic_DNA"/>
</dbReference>
<reference evidence="1 2" key="1">
    <citation type="submission" date="2018-03" db="EMBL/GenBank/DDBJ databases">
        <title>Genomic Encyclopedia of Archaeal and Bacterial Type Strains, Phase II (KMG-II): from individual species to whole genera.</title>
        <authorList>
            <person name="Goeker M."/>
        </authorList>
    </citation>
    <scope>NUCLEOTIDE SEQUENCE [LARGE SCALE GENOMIC DNA]</scope>
    <source>
        <strain evidence="1 2">DSM 45312</strain>
    </source>
</reference>
<dbReference type="Proteomes" id="UP000240542">
    <property type="component" value="Unassembled WGS sequence"/>
</dbReference>
<dbReference type="OrthoDB" id="3630272at2"/>
<gene>
    <name evidence="1" type="ORF">CLV63_107112</name>
</gene>
<dbReference type="SUPFAM" id="SSF50494">
    <property type="entry name" value="Trypsin-like serine proteases"/>
    <property type="match status" value="1"/>
</dbReference>
<accession>A0A2P8DKJ3</accession>
<proteinExistence type="predicted"/>
<dbReference type="RefSeq" id="WP_106583060.1">
    <property type="nucleotide sequence ID" value="NZ_PYGA01000007.1"/>
</dbReference>
<dbReference type="Gene3D" id="2.40.10.120">
    <property type="match status" value="1"/>
</dbReference>
<dbReference type="InterPro" id="IPR009003">
    <property type="entry name" value="Peptidase_S1_PA"/>
</dbReference>
<evidence type="ECO:0000313" key="2">
    <source>
        <dbReference type="Proteomes" id="UP000240542"/>
    </source>
</evidence>
<organism evidence="1 2">
    <name type="scientific">Murinocardiopsis flavida</name>
    <dbReference type="NCBI Taxonomy" id="645275"/>
    <lineage>
        <taxon>Bacteria</taxon>
        <taxon>Bacillati</taxon>
        <taxon>Actinomycetota</taxon>
        <taxon>Actinomycetes</taxon>
        <taxon>Streptosporangiales</taxon>
        <taxon>Nocardiopsidaceae</taxon>
        <taxon>Murinocardiopsis</taxon>
    </lineage>
</organism>
<comment type="caution">
    <text evidence="1">The sequence shown here is derived from an EMBL/GenBank/DDBJ whole genome shotgun (WGS) entry which is preliminary data.</text>
</comment>
<keyword evidence="2" id="KW-1185">Reference proteome</keyword>
<name>A0A2P8DKJ3_9ACTN</name>
<evidence type="ECO:0000313" key="1">
    <source>
        <dbReference type="EMBL" id="PSK97719.1"/>
    </source>
</evidence>
<sequence length="399" mass="42671">MAADPPPPESASVEFLVRSATVRVAPLFDNPGTRSPHGTAFFVTRNRLFTCSHVLAGASRARLALGDGSTLTARVESVFANGREVFPDLPTRFPDLAVLTVDGYERSTWAMLSTGPVSPENALHTTGFPTVGGSSRNPIPTAFKAAGRAGPDDASYLKGQGGGIGPGNSGGPVYGASQQNPMPVVGWMVATNGTDHYLVPWASLDAATRAHPVLKAVAAENPPSGDEHRLWTTALFPSPLPDRLRSHERLIDRLARRFGEMSASDSDLHAAPDIPARLLTRARKTLTGSSESVLAVNDFSGFWPSYAFIAFTTKGMRYHTRSLAMEESVFVPYASMRTNLLDVSHETRFVAQGQASYTEDRVHLSGRGPAKGLMTGRSSGWAVTSLIKRVQGEVDEVLG</sequence>
<dbReference type="Pfam" id="PF13365">
    <property type="entry name" value="Trypsin_2"/>
    <property type="match status" value="1"/>
</dbReference>